<name>A0A9P6DQF1_9AGAM</name>
<feature type="compositionally biased region" description="Polar residues" evidence="1">
    <location>
        <begin position="346"/>
        <end position="392"/>
    </location>
</feature>
<evidence type="ECO:0000313" key="3">
    <source>
        <dbReference type="EMBL" id="KAF9509962.1"/>
    </source>
</evidence>
<gene>
    <name evidence="3" type="ORF">BS47DRAFT_1384152</name>
</gene>
<feature type="domain" description="C2 NT-type" evidence="2">
    <location>
        <begin position="14"/>
        <end position="234"/>
    </location>
</feature>
<feature type="compositionally biased region" description="Polar residues" evidence="1">
    <location>
        <begin position="84"/>
        <end position="94"/>
    </location>
</feature>
<dbReference type="OrthoDB" id="3365224at2759"/>
<protein>
    <recommendedName>
        <fullName evidence="2">C2 NT-type domain-containing protein</fullName>
    </recommendedName>
</protein>
<keyword evidence="4" id="KW-1185">Reference proteome</keyword>
<dbReference type="Proteomes" id="UP000886523">
    <property type="component" value="Unassembled WGS sequence"/>
</dbReference>
<dbReference type="Pfam" id="PF10358">
    <property type="entry name" value="NT-C2"/>
    <property type="match status" value="1"/>
</dbReference>
<dbReference type="PANTHER" id="PTHR21456:SF1">
    <property type="entry name" value="C2 NT-TYPE DOMAIN-CONTAINING PROTEIN"/>
    <property type="match status" value="1"/>
</dbReference>
<dbReference type="PROSITE" id="PS51840">
    <property type="entry name" value="C2_NT"/>
    <property type="match status" value="1"/>
</dbReference>
<dbReference type="AlphaFoldDB" id="A0A9P6DQF1"/>
<dbReference type="EMBL" id="MU129025">
    <property type="protein sequence ID" value="KAF9509962.1"/>
    <property type="molecule type" value="Genomic_DNA"/>
</dbReference>
<comment type="caution">
    <text evidence="3">The sequence shown here is derived from an EMBL/GenBank/DDBJ whole genome shotgun (WGS) entry which is preliminary data.</text>
</comment>
<evidence type="ECO:0000256" key="1">
    <source>
        <dbReference type="SAM" id="MobiDB-lite"/>
    </source>
</evidence>
<dbReference type="InterPro" id="IPR019448">
    <property type="entry name" value="NT-C2"/>
</dbReference>
<sequence>MSTNHHPIRDHLRALLPSSRSASFHAQIIIHELVDVPLVSGAFAVKWRFQDAHPIHPGHPQLKKQNNKDEDSSFVDDSSEQDSMGENTSSSNDWAPTYHRDTTPNAQHLSPELSHRPSGSEEMVDIPDTFLSSTKGRTDFAPLQNHTATFNQRVDVNLHMTVDRETLDLHPCQLKFEVLQDIPSIDGKDRDKEALGVVSINLAEYARPSSITRRHLLRRSKVNALLKVTIELTQLGGQTNYIAPPLPEGQIMSGVSGLLSLDGLLHNREYLPGHIPVKLETFRRSYNAQNLALAPSESSSSRISSISPRTFNFEQLSAHTEAPSPLPSATTEAIIDALFNPYQAASKTPSPFTVQTSKSETVLSAPARSTISSDGRSSRMLSADSSVANTWPSSVSASGQSISSEPEEGVVYRGDRIMQSHESNASTPSSSSSKSVKWWKLGGSSRSLTPESKSPAPSLASDSERHHFQDGIPEPLIPQVELDDFYDLLETIRPSTSIRHTVPSSLSDRNELTRRRVTPAIAVTNVDDNREPW</sequence>
<feature type="region of interest" description="Disordered" evidence="1">
    <location>
        <begin position="346"/>
        <end position="407"/>
    </location>
</feature>
<accession>A0A9P6DQF1</accession>
<organism evidence="3 4">
    <name type="scientific">Hydnum rufescens UP504</name>
    <dbReference type="NCBI Taxonomy" id="1448309"/>
    <lineage>
        <taxon>Eukaryota</taxon>
        <taxon>Fungi</taxon>
        <taxon>Dikarya</taxon>
        <taxon>Basidiomycota</taxon>
        <taxon>Agaricomycotina</taxon>
        <taxon>Agaricomycetes</taxon>
        <taxon>Cantharellales</taxon>
        <taxon>Hydnaceae</taxon>
        <taxon>Hydnum</taxon>
    </lineage>
</organism>
<dbReference type="InterPro" id="IPR039931">
    <property type="entry name" value="EEIG1/2-like"/>
</dbReference>
<feature type="region of interest" description="Disordered" evidence="1">
    <location>
        <begin position="56"/>
        <end position="124"/>
    </location>
</feature>
<proteinExistence type="predicted"/>
<feature type="compositionally biased region" description="Low complexity" evidence="1">
    <location>
        <begin position="393"/>
        <end position="404"/>
    </location>
</feature>
<dbReference type="PANTHER" id="PTHR21456">
    <property type="entry name" value="FAMILY WITH SEQUENCE SIMILARITY 102"/>
    <property type="match status" value="1"/>
</dbReference>
<reference evidence="3" key="1">
    <citation type="journal article" date="2020" name="Nat. Commun.">
        <title>Large-scale genome sequencing of mycorrhizal fungi provides insights into the early evolution of symbiotic traits.</title>
        <authorList>
            <person name="Miyauchi S."/>
            <person name="Kiss E."/>
            <person name="Kuo A."/>
            <person name="Drula E."/>
            <person name="Kohler A."/>
            <person name="Sanchez-Garcia M."/>
            <person name="Morin E."/>
            <person name="Andreopoulos B."/>
            <person name="Barry K.W."/>
            <person name="Bonito G."/>
            <person name="Buee M."/>
            <person name="Carver A."/>
            <person name="Chen C."/>
            <person name="Cichocki N."/>
            <person name="Clum A."/>
            <person name="Culley D."/>
            <person name="Crous P.W."/>
            <person name="Fauchery L."/>
            <person name="Girlanda M."/>
            <person name="Hayes R.D."/>
            <person name="Keri Z."/>
            <person name="LaButti K."/>
            <person name="Lipzen A."/>
            <person name="Lombard V."/>
            <person name="Magnuson J."/>
            <person name="Maillard F."/>
            <person name="Murat C."/>
            <person name="Nolan M."/>
            <person name="Ohm R.A."/>
            <person name="Pangilinan J."/>
            <person name="Pereira M.F."/>
            <person name="Perotto S."/>
            <person name="Peter M."/>
            <person name="Pfister S."/>
            <person name="Riley R."/>
            <person name="Sitrit Y."/>
            <person name="Stielow J.B."/>
            <person name="Szollosi G."/>
            <person name="Zifcakova L."/>
            <person name="Stursova M."/>
            <person name="Spatafora J.W."/>
            <person name="Tedersoo L."/>
            <person name="Vaario L.M."/>
            <person name="Yamada A."/>
            <person name="Yan M."/>
            <person name="Wang P."/>
            <person name="Xu J."/>
            <person name="Bruns T."/>
            <person name="Baldrian P."/>
            <person name="Vilgalys R."/>
            <person name="Dunand C."/>
            <person name="Henrissat B."/>
            <person name="Grigoriev I.V."/>
            <person name="Hibbett D."/>
            <person name="Nagy L.G."/>
            <person name="Martin F.M."/>
        </authorList>
    </citation>
    <scope>NUCLEOTIDE SEQUENCE</scope>
    <source>
        <strain evidence="3">UP504</strain>
    </source>
</reference>
<evidence type="ECO:0000313" key="4">
    <source>
        <dbReference type="Proteomes" id="UP000886523"/>
    </source>
</evidence>
<feature type="region of interest" description="Disordered" evidence="1">
    <location>
        <begin position="444"/>
        <end position="472"/>
    </location>
</feature>
<evidence type="ECO:0000259" key="2">
    <source>
        <dbReference type="PROSITE" id="PS51840"/>
    </source>
</evidence>